<dbReference type="Pfam" id="PF01694">
    <property type="entry name" value="Rhomboid"/>
    <property type="match status" value="1"/>
</dbReference>
<evidence type="ECO:0000313" key="8">
    <source>
        <dbReference type="Proteomes" id="UP000322976"/>
    </source>
</evidence>
<dbReference type="RefSeq" id="WP_149544576.1">
    <property type="nucleotide sequence ID" value="NZ_VTPS01000003.1"/>
</dbReference>
<dbReference type="InterPro" id="IPR022764">
    <property type="entry name" value="Peptidase_S54_rhomboid_dom"/>
</dbReference>
<keyword evidence="2 5" id="KW-0812">Transmembrane</keyword>
<comment type="subcellular location">
    <subcellularLocation>
        <location evidence="1">Membrane</location>
        <topology evidence="1">Multi-pass membrane protein</topology>
    </subcellularLocation>
</comment>
<evidence type="ECO:0000256" key="5">
    <source>
        <dbReference type="SAM" id="Phobius"/>
    </source>
</evidence>
<evidence type="ECO:0000259" key="6">
    <source>
        <dbReference type="Pfam" id="PF01694"/>
    </source>
</evidence>
<dbReference type="AlphaFoldDB" id="A0A5D8QFM5"/>
<keyword evidence="3 5" id="KW-1133">Transmembrane helix</keyword>
<dbReference type="Gene3D" id="1.20.1540.10">
    <property type="entry name" value="Rhomboid-like"/>
    <property type="match status" value="1"/>
</dbReference>
<dbReference type="SUPFAM" id="SSF144091">
    <property type="entry name" value="Rhomboid-like"/>
    <property type="match status" value="1"/>
</dbReference>
<evidence type="ECO:0000256" key="1">
    <source>
        <dbReference type="ARBA" id="ARBA00004141"/>
    </source>
</evidence>
<dbReference type="EMBL" id="VTPS01000003">
    <property type="protein sequence ID" value="TZE83019.1"/>
    <property type="molecule type" value="Genomic_DNA"/>
</dbReference>
<comment type="caution">
    <text evidence="7">The sequence shown here is derived from an EMBL/GenBank/DDBJ whole genome shotgun (WGS) entry which is preliminary data.</text>
</comment>
<evidence type="ECO:0000256" key="3">
    <source>
        <dbReference type="ARBA" id="ARBA00022989"/>
    </source>
</evidence>
<keyword evidence="8" id="KW-1185">Reference proteome</keyword>
<keyword evidence="7" id="KW-0645">Protease</keyword>
<dbReference type="Proteomes" id="UP000322976">
    <property type="component" value="Unassembled WGS sequence"/>
</dbReference>
<evidence type="ECO:0000313" key="7">
    <source>
        <dbReference type="EMBL" id="TZE83019.1"/>
    </source>
</evidence>
<dbReference type="GO" id="GO:0004252">
    <property type="term" value="F:serine-type endopeptidase activity"/>
    <property type="evidence" value="ECO:0007669"/>
    <property type="project" value="InterPro"/>
</dbReference>
<organism evidence="7 8">
    <name type="scientific">Calorimonas adulescens</name>
    <dbReference type="NCBI Taxonomy" id="2606906"/>
    <lineage>
        <taxon>Bacteria</taxon>
        <taxon>Bacillati</taxon>
        <taxon>Bacillota</taxon>
        <taxon>Clostridia</taxon>
        <taxon>Thermoanaerobacterales</taxon>
        <taxon>Thermoanaerobacteraceae</taxon>
        <taxon>Calorimonas</taxon>
    </lineage>
</organism>
<name>A0A5D8QFM5_9THEO</name>
<keyword evidence="4 5" id="KW-0472">Membrane</keyword>
<evidence type="ECO:0000256" key="2">
    <source>
        <dbReference type="ARBA" id="ARBA00022692"/>
    </source>
</evidence>
<feature type="domain" description="Peptidase S54 rhomboid" evidence="6">
    <location>
        <begin position="67"/>
        <end position="218"/>
    </location>
</feature>
<feature type="transmembrane region" description="Helical" evidence="5">
    <location>
        <begin position="131"/>
        <end position="151"/>
    </location>
</feature>
<dbReference type="InterPro" id="IPR050925">
    <property type="entry name" value="Rhomboid_protease_S54"/>
</dbReference>
<feature type="transmembrane region" description="Helical" evidence="5">
    <location>
        <begin position="163"/>
        <end position="183"/>
    </location>
</feature>
<dbReference type="InterPro" id="IPR035952">
    <property type="entry name" value="Rhomboid-like_sf"/>
</dbReference>
<feature type="transmembrane region" description="Helical" evidence="5">
    <location>
        <begin position="203"/>
        <end position="222"/>
    </location>
</feature>
<keyword evidence="7" id="KW-0378">Hydrolase</keyword>
<accession>A0A5D8QFM5</accession>
<dbReference type="PANTHER" id="PTHR43731:SF26">
    <property type="entry name" value="RHOMBOID-LIKE PROTEIN 10, CHLOROPLASTIC"/>
    <property type="match status" value="1"/>
</dbReference>
<feature type="transmembrane region" description="Helical" evidence="5">
    <location>
        <begin position="68"/>
        <end position="95"/>
    </location>
</feature>
<reference evidence="7 8" key="1">
    <citation type="submission" date="2019-08" db="EMBL/GenBank/DDBJ databases">
        <title>Calorimonas adulescens gen. nov., sp. nov., an anaerobic thermophilic bacterium from Sakhalin hot spring.</title>
        <authorList>
            <person name="Khomyakova M.A."/>
            <person name="Merkel A.Y."/>
            <person name="Novikov A."/>
            <person name="Bonch-Osmolovskaya E.A."/>
            <person name="Slobodkin A.I."/>
        </authorList>
    </citation>
    <scope>NUCLEOTIDE SEQUENCE [LARGE SCALE GENOMIC DNA]</scope>
    <source>
        <strain evidence="7 8">A05MB</strain>
    </source>
</reference>
<protein>
    <submittedName>
        <fullName evidence="7">Rhomboid family intramembrane serine protease</fullName>
    </submittedName>
</protein>
<dbReference type="FunFam" id="1.20.1540.10:FF:000027">
    <property type="entry name" value="Rhomboid family intramembrane serine protease"/>
    <property type="match status" value="1"/>
</dbReference>
<evidence type="ECO:0000256" key="4">
    <source>
        <dbReference type="ARBA" id="ARBA00023136"/>
    </source>
</evidence>
<dbReference type="GO" id="GO:0016020">
    <property type="term" value="C:membrane"/>
    <property type="evidence" value="ECO:0007669"/>
    <property type="project" value="UniProtKB-SubCell"/>
</dbReference>
<feature type="transmembrane region" description="Helical" evidence="5">
    <location>
        <begin position="107"/>
        <end position="125"/>
    </location>
</feature>
<gene>
    <name evidence="7" type="ORF">FWJ32_03465</name>
</gene>
<dbReference type="PANTHER" id="PTHR43731">
    <property type="entry name" value="RHOMBOID PROTEASE"/>
    <property type="match status" value="1"/>
</dbReference>
<sequence>MLPLRDEIRSRRWPFVTVLLIFINTAVFLYSILSPDVQFNEFVYQYGMIPAYYSKLLRNGGPIALNDFYPFITSIFLHGGFFHLISNMWVLWLFGDNVEDRMGHFKFLLFYILSGVIAGIIHFLFNPLSPYPTVGASGAIAGVMGAYFILYPGARILTLVPSIFIIPIIVHIPAVVYLLFWFLSQLYSGTIQTLAGGGAVSGVAWWAHVGGFIFGAVCHGYFENKRYWR</sequence>
<feature type="transmembrane region" description="Helical" evidence="5">
    <location>
        <begin position="12"/>
        <end position="33"/>
    </location>
</feature>
<proteinExistence type="predicted"/>
<dbReference type="GO" id="GO:0006508">
    <property type="term" value="P:proteolysis"/>
    <property type="evidence" value="ECO:0007669"/>
    <property type="project" value="UniProtKB-KW"/>
</dbReference>